<evidence type="ECO:0000256" key="1">
    <source>
        <dbReference type="SAM" id="MobiDB-lite"/>
    </source>
</evidence>
<organism evidence="3 4">
    <name type="scientific">Kibdelosporangium aridum</name>
    <dbReference type="NCBI Taxonomy" id="2030"/>
    <lineage>
        <taxon>Bacteria</taxon>
        <taxon>Bacillati</taxon>
        <taxon>Actinomycetota</taxon>
        <taxon>Actinomycetes</taxon>
        <taxon>Pseudonocardiales</taxon>
        <taxon>Pseudonocardiaceae</taxon>
        <taxon>Kibdelosporangium</taxon>
    </lineage>
</organism>
<dbReference type="AlphaFoldDB" id="A0A428YY31"/>
<dbReference type="EMBL" id="QHKI01000049">
    <property type="protein sequence ID" value="RSM75152.1"/>
    <property type="molecule type" value="Genomic_DNA"/>
</dbReference>
<feature type="compositionally biased region" description="Low complexity" evidence="1">
    <location>
        <begin position="13"/>
        <end position="24"/>
    </location>
</feature>
<comment type="caution">
    <text evidence="3">The sequence shown here is derived from an EMBL/GenBank/DDBJ whole genome shotgun (WGS) entry which is preliminary data.</text>
</comment>
<evidence type="ECO:0000313" key="3">
    <source>
        <dbReference type="EMBL" id="RSM75152.1"/>
    </source>
</evidence>
<evidence type="ECO:0000259" key="2">
    <source>
        <dbReference type="Pfam" id="PF04149"/>
    </source>
</evidence>
<gene>
    <name evidence="3" type="ORF">DMH04_38975</name>
</gene>
<dbReference type="InterPro" id="IPR007278">
    <property type="entry name" value="DUF397"/>
</dbReference>
<proteinExistence type="predicted"/>
<sequence length="86" mass="8979">MSTQGETRWILWPPSGGSPASKPGRVVNKKAGRFSGSGEDCVEVAFVPGAVAVRDTKHRSGGTLTFPESAWHHLLKISSASVSSSG</sequence>
<reference evidence="3 4" key="1">
    <citation type="submission" date="2018-05" db="EMBL/GenBank/DDBJ databases">
        <title>Evolution of GPA BGCs.</title>
        <authorList>
            <person name="Waglechner N."/>
            <person name="Wright G.D."/>
        </authorList>
    </citation>
    <scope>NUCLEOTIDE SEQUENCE [LARGE SCALE GENOMIC DNA]</scope>
    <source>
        <strain evidence="3 4">A82846</strain>
    </source>
</reference>
<accession>A0A428YY31</accession>
<name>A0A428YY31_KIBAR</name>
<dbReference type="OrthoDB" id="3430276at2"/>
<feature type="domain" description="DUF397" evidence="2">
    <location>
        <begin position="34"/>
        <end position="75"/>
    </location>
</feature>
<protein>
    <submittedName>
        <fullName evidence="3">DUF397 domain-containing protein</fullName>
    </submittedName>
</protein>
<evidence type="ECO:0000313" key="4">
    <source>
        <dbReference type="Proteomes" id="UP000287547"/>
    </source>
</evidence>
<dbReference type="Proteomes" id="UP000287547">
    <property type="component" value="Unassembled WGS sequence"/>
</dbReference>
<dbReference type="Pfam" id="PF04149">
    <property type="entry name" value="DUF397"/>
    <property type="match status" value="1"/>
</dbReference>
<feature type="region of interest" description="Disordered" evidence="1">
    <location>
        <begin position="1"/>
        <end position="25"/>
    </location>
</feature>